<evidence type="ECO:0000256" key="1">
    <source>
        <dbReference type="ARBA" id="ARBA00023015"/>
    </source>
</evidence>
<dbReference type="GO" id="GO:0043565">
    <property type="term" value="F:sequence-specific DNA binding"/>
    <property type="evidence" value="ECO:0007669"/>
    <property type="project" value="InterPro"/>
</dbReference>
<keyword evidence="3" id="KW-0804">Transcription</keyword>
<dbReference type="InterPro" id="IPR036388">
    <property type="entry name" value="WH-like_DNA-bd_sf"/>
</dbReference>
<evidence type="ECO:0000256" key="3">
    <source>
        <dbReference type="ARBA" id="ARBA00023163"/>
    </source>
</evidence>
<evidence type="ECO:0000256" key="2">
    <source>
        <dbReference type="ARBA" id="ARBA00023125"/>
    </source>
</evidence>
<dbReference type="Pfam" id="PF01037">
    <property type="entry name" value="AsnC_trans_reg"/>
    <property type="match status" value="1"/>
</dbReference>
<dbReference type="Gene3D" id="3.30.70.920">
    <property type="match status" value="1"/>
</dbReference>
<keyword evidence="2" id="KW-0238">DNA-binding</keyword>
<organism evidence="6 7">
    <name type="scientific">Agrococcus sediminis</name>
    <dbReference type="NCBI Taxonomy" id="2599924"/>
    <lineage>
        <taxon>Bacteria</taxon>
        <taxon>Bacillati</taxon>
        <taxon>Actinomycetota</taxon>
        <taxon>Actinomycetes</taxon>
        <taxon>Micrococcales</taxon>
        <taxon>Microbacteriaceae</taxon>
        <taxon>Agrococcus</taxon>
    </lineage>
</organism>
<name>A0A5M8Q596_9MICO</name>
<dbReference type="PROSITE" id="PS50956">
    <property type="entry name" value="HTH_ASNC_2"/>
    <property type="match status" value="1"/>
</dbReference>
<dbReference type="InterPro" id="IPR000485">
    <property type="entry name" value="AsnC-type_HTH_dom"/>
</dbReference>
<dbReference type="InterPro" id="IPR036390">
    <property type="entry name" value="WH_DNA-bd_sf"/>
</dbReference>
<evidence type="ECO:0000259" key="5">
    <source>
        <dbReference type="PROSITE" id="PS50956"/>
    </source>
</evidence>
<evidence type="ECO:0000313" key="6">
    <source>
        <dbReference type="EMBL" id="KAA6430523.1"/>
    </source>
</evidence>
<feature type="region of interest" description="Disordered" evidence="4">
    <location>
        <begin position="1"/>
        <end position="20"/>
    </location>
</feature>
<dbReference type="PANTHER" id="PTHR30154:SF54">
    <property type="entry name" value="POSSIBLE TRANSCRIPTIONAL REGULATORY PROTEIN (PROBABLY LRP_ASNC-FAMILY)"/>
    <property type="match status" value="1"/>
</dbReference>
<dbReference type="Proteomes" id="UP000323221">
    <property type="component" value="Unassembled WGS sequence"/>
</dbReference>
<proteinExistence type="predicted"/>
<feature type="domain" description="HTH asnC-type" evidence="5">
    <location>
        <begin position="18"/>
        <end position="79"/>
    </location>
</feature>
<dbReference type="InterPro" id="IPR011008">
    <property type="entry name" value="Dimeric_a/b-barrel"/>
</dbReference>
<dbReference type="OrthoDB" id="4411089at2"/>
<dbReference type="SUPFAM" id="SSF46785">
    <property type="entry name" value="Winged helix' DNA-binding domain"/>
    <property type="match status" value="1"/>
</dbReference>
<comment type="caution">
    <text evidence="6">The sequence shown here is derived from an EMBL/GenBank/DDBJ whole genome shotgun (WGS) entry which is preliminary data.</text>
</comment>
<dbReference type="SUPFAM" id="SSF54909">
    <property type="entry name" value="Dimeric alpha+beta barrel"/>
    <property type="match status" value="1"/>
</dbReference>
<dbReference type="GO" id="GO:0005829">
    <property type="term" value="C:cytosol"/>
    <property type="evidence" value="ECO:0007669"/>
    <property type="project" value="TreeGrafter"/>
</dbReference>
<protein>
    <submittedName>
        <fullName evidence="6">Lrp/AsnC family transcriptional regulator</fullName>
    </submittedName>
</protein>
<dbReference type="Gene3D" id="1.10.10.10">
    <property type="entry name" value="Winged helix-like DNA-binding domain superfamily/Winged helix DNA-binding domain"/>
    <property type="match status" value="1"/>
</dbReference>
<dbReference type="EMBL" id="VOIR01000018">
    <property type="protein sequence ID" value="KAA6430523.1"/>
    <property type="molecule type" value="Genomic_DNA"/>
</dbReference>
<dbReference type="PANTHER" id="PTHR30154">
    <property type="entry name" value="LEUCINE-RESPONSIVE REGULATORY PROTEIN"/>
    <property type="match status" value="1"/>
</dbReference>
<dbReference type="PRINTS" id="PR00033">
    <property type="entry name" value="HTHASNC"/>
</dbReference>
<evidence type="ECO:0000256" key="4">
    <source>
        <dbReference type="SAM" id="MobiDB-lite"/>
    </source>
</evidence>
<sequence>MTPAARPEPKPSQPADGLDPVDHELVAALRADARTTNRELARAVGIAESTAHARVRRLEERRVIAGYEAVVRQERLGRGLQALVHVTLRAGARATIPDFAERVQALPEVSQVFFLGGNDDFIVHVAVPDSTGLRRFVVDHLSADATVASTRTSIVFEYRRNVSTAAFS</sequence>
<dbReference type="GO" id="GO:0043200">
    <property type="term" value="P:response to amino acid"/>
    <property type="evidence" value="ECO:0007669"/>
    <property type="project" value="TreeGrafter"/>
</dbReference>
<dbReference type="Pfam" id="PF13404">
    <property type="entry name" value="HTH_AsnC-type"/>
    <property type="match status" value="1"/>
</dbReference>
<gene>
    <name evidence="6" type="ORF">FQ330_12415</name>
</gene>
<dbReference type="InterPro" id="IPR019887">
    <property type="entry name" value="Tscrpt_reg_AsnC/Lrp_C"/>
</dbReference>
<dbReference type="RefSeq" id="WP_146357979.1">
    <property type="nucleotide sequence ID" value="NZ_VOIR01000018.1"/>
</dbReference>
<reference evidence="6 7" key="1">
    <citation type="submission" date="2019-08" db="EMBL/GenBank/DDBJ databases">
        <title>Agrococcus lahaulensis sp. nov., isolated from a cold desert of the Indian Himalayas.</title>
        <authorList>
            <person name="Qu J.H."/>
        </authorList>
    </citation>
    <scope>NUCLEOTIDE SEQUENCE [LARGE SCALE GENOMIC DNA]</scope>
    <source>
        <strain evidence="6 7">NS18</strain>
    </source>
</reference>
<keyword evidence="7" id="KW-1185">Reference proteome</keyword>
<keyword evidence="1" id="KW-0805">Transcription regulation</keyword>
<dbReference type="AlphaFoldDB" id="A0A5M8Q596"/>
<dbReference type="InterPro" id="IPR019888">
    <property type="entry name" value="Tscrpt_reg_AsnC-like"/>
</dbReference>
<accession>A0A5M8Q596</accession>
<evidence type="ECO:0000313" key="7">
    <source>
        <dbReference type="Proteomes" id="UP000323221"/>
    </source>
</evidence>
<dbReference type="SMART" id="SM00344">
    <property type="entry name" value="HTH_ASNC"/>
    <property type="match status" value="1"/>
</dbReference>